<dbReference type="STRING" id="946333.A4W93_23095"/>
<organism evidence="1 2">
    <name type="scientific">Piscinibacter gummiphilus</name>
    <dbReference type="NCBI Taxonomy" id="946333"/>
    <lineage>
        <taxon>Bacteria</taxon>
        <taxon>Pseudomonadati</taxon>
        <taxon>Pseudomonadota</taxon>
        <taxon>Betaproteobacteria</taxon>
        <taxon>Burkholderiales</taxon>
        <taxon>Sphaerotilaceae</taxon>
        <taxon>Piscinibacter</taxon>
    </lineage>
</organism>
<gene>
    <name evidence="1" type="ORF">A4W93_23095</name>
</gene>
<dbReference type="EMBL" id="CP015118">
    <property type="protein sequence ID" value="ARN22562.1"/>
    <property type="molecule type" value="Genomic_DNA"/>
</dbReference>
<evidence type="ECO:0000313" key="2">
    <source>
        <dbReference type="Proteomes" id="UP000193427"/>
    </source>
</evidence>
<name>A0A1W6LE71_9BURK</name>
<evidence type="ECO:0000313" key="1">
    <source>
        <dbReference type="EMBL" id="ARN22562.1"/>
    </source>
</evidence>
<reference evidence="1 2" key="1">
    <citation type="submission" date="2016-04" db="EMBL/GenBank/DDBJ databases">
        <title>Complete genome sequence of natural rubber-degrading, novel Gram-negative bacterium, Rhizobacter gummiphilus strain NS21.</title>
        <authorList>
            <person name="Tabata M."/>
            <person name="Kasai D."/>
            <person name="Fukuda M."/>
        </authorList>
    </citation>
    <scope>NUCLEOTIDE SEQUENCE [LARGE SCALE GENOMIC DNA]</scope>
    <source>
        <strain evidence="1 2">NS21</strain>
    </source>
</reference>
<dbReference type="AlphaFoldDB" id="A0A1W6LE71"/>
<accession>A0A1W6LE71</accession>
<proteinExistence type="predicted"/>
<protein>
    <submittedName>
        <fullName evidence="1">Uncharacterized protein</fullName>
    </submittedName>
</protein>
<dbReference type="KEGG" id="rgu:A4W93_23095"/>
<dbReference type="Proteomes" id="UP000193427">
    <property type="component" value="Chromosome"/>
</dbReference>
<keyword evidence="2" id="KW-1185">Reference proteome</keyword>
<sequence>MFFERVAAQLAPLGADRATALLAHLATGEPADVPVDPALFEALRLEGFDRRHDPTLYQHADQLPVAVLLRWAKLLAAALAPHASSFHMVFPDGRHWPEALLTYSAGGTVLGHIGSATADKVPAATFEALLAADDLAPSALLVAALTPPVGEDDDLDFARFRQRLVKHMPGYADHLDRHLETVRPSLSPADEDVRLHVLRLLDTAHDTTLSRVATEIAQMAVAKQRRVRSKAEDLVRRSLDTAVPALRVLAASGKSTGRGLALRLLGSIAQEHGWADLWTFTWQTAHAQPSQAAEDLRAEWRAAGFGEVIAPAPLPVEPATVPFRSDAPTDEALARFWSLVQRDIEAHNDDARESQEEFEEDGHDVALNLLAQPDRRTMDALHHCLRNRDWRTGPQAGIDRFTAWNLVGPQIAALAEAGDLSPGAALRMLWFFDVLADDDSLLRPVWDVFTALRRGTGEPTLRGLRSIVESARVPGESLNSWPWYAASTEADWPGEVVWPYLRAHMHEVIRDMDARAGERGVLYRAIASMPAPPEPLLAALFEVALGSGKARAKEAQDALAGHPDLARRLEAARTDTRAAVRKNAEAWAARLG</sequence>